<dbReference type="GO" id="GO:0042783">
    <property type="term" value="P:symbiont-mediated evasion of host immune response"/>
    <property type="evidence" value="ECO:0007669"/>
    <property type="project" value="InterPro"/>
</dbReference>
<organism evidence="10 11">
    <name type="scientific">Trypanosoma equiperdum</name>
    <dbReference type="NCBI Taxonomy" id="5694"/>
    <lineage>
        <taxon>Eukaryota</taxon>
        <taxon>Discoba</taxon>
        <taxon>Euglenozoa</taxon>
        <taxon>Kinetoplastea</taxon>
        <taxon>Metakinetoplastina</taxon>
        <taxon>Trypanosomatida</taxon>
        <taxon>Trypanosomatidae</taxon>
        <taxon>Trypanosoma</taxon>
    </lineage>
</organism>
<keyword evidence="3" id="KW-0336">GPI-anchor</keyword>
<dbReference type="Pfam" id="PF00913">
    <property type="entry name" value="Trypan_glycop"/>
    <property type="match status" value="1"/>
</dbReference>
<accession>A0A1G4HYZ2</accession>
<keyword evidence="5" id="KW-0325">Glycoprotein</keyword>
<feature type="region of interest" description="Disordered" evidence="7">
    <location>
        <begin position="174"/>
        <end position="198"/>
    </location>
</feature>
<dbReference type="GO" id="GO:0098552">
    <property type="term" value="C:side of membrane"/>
    <property type="evidence" value="ECO:0007669"/>
    <property type="project" value="UniProtKB-KW"/>
</dbReference>
<evidence type="ECO:0000256" key="3">
    <source>
        <dbReference type="ARBA" id="ARBA00022622"/>
    </source>
</evidence>
<evidence type="ECO:0000256" key="6">
    <source>
        <dbReference type="ARBA" id="ARBA00023288"/>
    </source>
</evidence>
<dbReference type="VEuPathDB" id="TriTrypDB:TEOVI_000693600"/>
<keyword evidence="11" id="KW-1185">Reference proteome</keyword>
<dbReference type="AlphaFoldDB" id="A0A1G4HYZ2"/>
<sequence length="402" mass="41416">MYWRNLLAIAVAILHLSKNSQGSAKPFAAETITDVCGAVAALDKVGGVALQKQQALKERASAAAAAAEILWLAASAVEDGNLSTVFATAATKAAECRRQALNDLDGSLSAALLASSNAGRASGAVGELVDLLIKTDGGNGNGRCIATNSDGTKGNANGRYGCPPMALSAITPTQHKDSADLTPSGPQKLKGGDGGTQHAESASKCSLLAAGNNDASKLFQTSATAAHDAFYGMMTLTAHTTAATATITKKTLNNLGTRWQKTTPTTNIEKLYVQYGTVVNIPEPSCGQTTDDVITYALDPANSASLLKEAIQARSGTKITSGDGGATEAFKAAADNKTPIVEKLREKLTQTKAQKVEETSAKLTKIDVNSAAADIEKSLLVQHITNRQLLITLKGATNSGGC</sequence>
<evidence type="ECO:0000256" key="2">
    <source>
        <dbReference type="ARBA" id="ARBA00022475"/>
    </source>
</evidence>
<proteinExistence type="predicted"/>
<dbReference type="Proteomes" id="UP000195570">
    <property type="component" value="Unassembled WGS sequence"/>
</dbReference>
<reference evidence="10" key="1">
    <citation type="submission" date="2016-09" db="EMBL/GenBank/DDBJ databases">
        <authorList>
            <person name="Hebert L."/>
            <person name="Moumen B."/>
        </authorList>
    </citation>
    <scope>NUCLEOTIDE SEQUENCE [LARGE SCALE GENOMIC DNA]</scope>
    <source>
        <strain evidence="10">OVI</strain>
    </source>
</reference>
<dbReference type="InterPro" id="IPR001812">
    <property type="entry name" value="Trypano_VSG_A_N_dom"/>
</dbReference>
<dbReference type="GeneID" id="92380870"/>
<dbReference type="EMBL" id="CZPT02000071">
    <property type="protein sequence ID" value="SCU64483.1"/>
    <property type="molecule type" value="Genomic_DNA"/>
</dbReference>
<dbReference type="SUPFAM" id="SSF58087">
    <property type="entry name" value="Variant surface glycoprotein (N-terminal domain)"/>
    <property type="match status" value="1"/>
</dbReference>
<evidence type="ECO:0000256" key="5">
    <source>
        <dbReference type="ARBA" id="ARBA00023180"/>
    </source>
</evidence>
<keyword evidence="4" id="KW-0472">Membrane</keyword>
<gene>
    <name evidence="10" type="ORF">TEOVI_000693600</name>
</gene>
<evidence type="ECO:0000256" key="8">
    <source>
        <dbReference type="SAM" id="SignalP"/>
    </source>
</evidence>
<feature type="chain" id="PRO_5009235182" evidence="8">
    <location>
        <begin position="25"/>
        <end position="402"/>
    </location>
</feature>
<evidence type="ECO:0000259" key="9">
    <source>
        <dbReference type="Pfam" id="PF00913"/>
    </source>
</evidence>
<dbReference type="Gene3D" id="1.10.470.10">
    <property type="entry name" value="Variant Surface Glycoprotein, subunit A, domain 2"/>
    <property type="match status" value="1"/>
</dbReference>
<feature type="domain" description="Trypanosome variant surface glycoprotein A-type N-terminal" evidence="9">
    <location>
        <begin position="13"/>
        <end position="367"/>
    </location>
</feature>
<name>A0A1G4HYZ2_TRYEQ</name>
<comment type="caution">
    <text evidence="10">The sequence shown here is derived from an EMBL/GenBank/DDBJ whole genome shotgun (WGS) entry which is preliminary data.</text>
</comment>
<comment type="subcellular location">
    <subcellularLocation>
        <location evidence="1">Cell membrane</location>
        <topology evidence="1">Lipid-anchor</topology>
        <topology evidence="1">GPI-anchor</topology>
    </subcellularLocation>
</comment>
<dbReference type="RefSeq" id="XP_067076242.1">
    <property type="nucleotide sequence ID" value="XM_067220141.1"/>
</dbReference>
<dbReference type="GO" id="GO:0005886">
    <property type="term" value="C:plasma membrane"/>
    <property type="evidence" value="ECO:0007669"/>
    <property type="project" value="UniProtKB-SubCell"/>
</dbReference>
<evidence type="ECO:0000256" key="7">
    <source>
        <dbReference type="SAM" id="MobiDB-lite"/>
    </source>
</evidence>
<evidence type="ECO:0000313" key="11">
    <source>
        <dbReference type="Proteomes" id="UP000195570"/>
    </source>
</evidence>
<evidence type="ECO:0000256" key="1">
    <source>
        <dbReference type="ARBA" id="ARBA00004609"/>
    </source>
</evidence>
<feature type="signal peptide" evidence="8">
    <location>
        <begin position="1"/>
        <end position="24"/>
    </location>
</feature>
<keyword evidence="2" id="KW-1003">Cell membrane</keyword>
<dbReference type="Gene3D" id="3.90.150.10">
    <property type="entry name" value="Variant Surface Glycoprotein, subunit A domain 1"/>
    <property type="match status" value="1"/>
</dbReference>
<protein>
    <submittedName>
        <fullName evidence="10">Trypanosome variant surface glycoprotein (A-type), putative</fullName>
    </submittedName>
</protein>
<evidence type="ECO:0000256" key="4">
    <source>
        <dbReference type="ARBA" id="ARBA00023136"/>
    </source>
</evidence>
<keyword evidence="6" id="KW-0449">Lipoprotein</keyword>
<keyword evidence="8" id="KW-0732">Signal</keyword>
<evidence type="ECO:0000313" key="10">
    <source>
        <dbReference type="EMBL" id="SCU64483.1"/>
    </source>
</evidence>